<keyword evidence="2" id="KW-1185">Reference proteome</keyword>
<dbReference type="EMBL" id="CM042883">
    <property type="protein sequence ID" value="KAI4373368.1"/>
    <property type="molecule type" value="Genomic_DNA"/>
</dbReference>
<evidence type="ECO:0000313" key="2">
    <source>
        <dbReference type="Proteomes" id="UP001057402"/>
    </source>
</evidence>
<evidence type="ECO:0000313" key="1">
    <source>
        <dbReference type="EMBL" id="KAI4373368.1"/>
    </source>
</evidence>
<sequence>MGNTLRCCLACMLPCGALDVIRVVHLNGHVQEISHPVTAREVLLSKPGHVLTNPCSEDNGLPPRVLVLSPDAELRRGAIYFLIPDEGGTGKGPSPRSSRSDIRSCKSRRQVRGKPSSTTEDEHRMTEQHIRKRRKDRRSRRSRTTAALWRPHLESISED</sequence>
<proteinExistence type="predicted"/>
<accession>A0ACB9R7E0</accession>
<protein>
    <submittedName>
        <fullName evidence="1">Uncharacterized protein</fullName>
    </submittedName>
</protein>
<dbReference type="Proteomes" id="UP001057402">
    <property type="component" value="Chromosome 4"/>
</dbReference>
<gene>
    <name evidence="1" type="ORF">MLD38_011499</name>
</gene>
<reference evidence="2" key="1">
    <citation type="journal article" date="2023" name="Front. Plant Sci.">
        <title>Chromosomal-level genome assembly of Melastoma candidum provides insights into trichome evolution.</title>
        <authorList>
            <person name="Zhong Y."/>
            <person name="Wu W."/>
            <person name="Sun C."/>
            <person name="Zou P."/>
            <person name="Liu Y."/>
            <person name="Dai S."/>
            <person name="Zhou R."/>
        </authorList>
    </citation>
    <scope>NUCLEOTIDE SEQUENCE [LARGE SCALE GENOMIC DNA]</scope>
</reference>
<name>A0ACB9R7E0_9MYRT</name>
<organism evidence="1 2">
    <name type="scientific">Melastoma candidum</name>
    <dbReference type="NCBI Taxonomy" id="119954"/>
    <lineage>
        <taxon>Eukaryota</taxon>
        <taxon>Viridiplantae</taxon>
        <taxon>Streptophyta</taxon>
        <taxon>Embryophyta</taxon>
        <taxon>Tracheophyta</taxon>
        <taxon>Spermatophyta</taxon>
        <taxon>Magnoliopsida</taxon>
        <taxon>eudicotyledons</taxon>
        <taxon>Gunneridae</taxon>
        <taxon>Pentapetalae</taxon>
        <taxon>rosids</taxon>
        <taxon>malvids</taxon>
        <taxon>Myrtales</taxon>
        <taxon>Melastomataceae</taxon>
        <taxon>Melastomatoideae</taxon>
        <taxon>Melastomateae</taxon>
        <taxon>Melastoma</taxon>
    </lineage>
</organism>
<comment type="caution">
    <text evidence="1">The sequence shown here is derived from an EMBL/GenBank/DDBJ whole genome shotgun (WGS) entry which is preliminary data.</text>
</comment>